<dbReference type="Proteomes" id="UP000179642">
    <property type="component" value="Unassembled WGS sequence"/>
</dbReference>
<evidence type="ECO:0000313" key="2">
    <source>
        <dbReference type="Proteomes" id="UP000179642"/>
    </source>
</evidence>
<comment type="caution">
    <text evidence="1">The sequence shown here is derived from an EMBL/GenBank/DDBJ whole genome shotgun (WGS) entry which is preliminary data.</text>
</comment>
<reference evidence="1 2" key="1">
    <citation type="submission" date="2016-10" db="EMBL/GenBank/DDBJ databases">
        <title>Genome sequence of Streptomyces sp. MUSC 1.</title>
        <authorList>
            <person name="Lee L.-H."/>
            <person name="Ser H.-L."/>
            <person name="Law J.W.-F."/>
        </authorList>
    </citation>
    <scope>NUCLEOTIDE SEQUENCE [LARGE SCALE GENOMIC DNA]</scope>
    <source>
        <strain evidence="1 2">MUSC 1</strain>
    </source>
</reference>
<gene>
    <name evidence="1" type="ORF">BIV23_08840</name>
</gene>
<dbReference type="EMBL" id="MLYO01000016">
    <property type="protein sequence ID" value="OIK06092.1"/>
    <property type="molecule type" value="Genomic_DNA"/>
</dbReference>
<accession>A0A1S2QIY2</accession>
<sequence>MGVLCDYFAAADRPTAVDWAIGPGGDWQAEGRSLDEAGADWIDMKNIDPHVALGQLVAFAEGRPYDVRAAGPRLLWPDARVWPPERPAAPGAESPWESGLQLTELPDSWRDRLAAVEEEHVPMLALQWYDVEEVDFTDFPDCEDRVRAFAGLARRARDTGAHLYCRCCL</sequence>
<name>A0A1S2QIY2_9ACTN</name>
<keyword evidence="2" id="KW-1185">Reference proteome</keyword>
<dbReference type="AlphaFoldDB" id="A0A1S2QIY2"/>
<dbReference type="RefSeq" id="WP_071380219.1">
    <property type="nucleotide sequence ID" value="NZ_MLYO01000016.1"/>
</dbReference>
<protein>
    <submittedName>
        <fullName evidence="1">Uncharacterized protein</fullName>
    </submittedName>
</protein>
<evidence type="ECO:0000313" key="1">
    <source>
        <dbReference type="EMBL" id="OIK06092.1"/>
    </source>
</evidence>
<proteinExistence type="predicted"/>
<dbReference type="OrthoDB" id="3537879at2"/>
<organism evidence="1 2">
    <name type="scientific">Streptomyces monashensis</name>
    <dbReference type="NCBI Taxonomy" id="1678012"/>
    <lineage>
        <taxon>Bacteria</taxon>
        <taxon>Bacillati</taxon>
        <taxon>Actinomycetota</taxon>
        <taxon>Actinomycetes</taxon>
        <taxon>Kitasatosporales</taxon>
        <taxon>Streptomycetaceae</taxon>
        <taxon>Streptomyces</taxon>
    </lineage>
</organism>